<dbReference type="GO" id="GO:0072546">
    <property type="term" value="C:EMC complex"/>
    <property type="evidence" value="ECO:0007669"/>
    <property type="project" value="InterPro"/>
</dbReference>
<dbReference type="Proteomes" id="UP000015354">
    <property type="component" value="Unassembled WGS sequence"/>
</dbReference>
<evidence type="ECO:0000256" key="1">
    <source>
        <dbReference type="ARBA" id="ARBA00004477"/>
    </source>
</evidence>
<evidence type="ECO:0000256" key="7">
    <source>
        <dbReference type="ARBA" id="ARBA00023136"/>
    </source>
</evidence>
<evidence type="ECO:0000256" key="4">
    <source>
        <dbReference type="ARBA" id="ARBA00022692"/>
    </source>
</evidence>
<name>S9V0Y4_9TRYP</name>
<evidence type="ECO:0000256" key="5">
    <source>
        <dbReference type="ARBA" id="ARBA00022824"/>
    </source>
</evidence>
<dbReference type="GO" id="GO:0000045">
    <property type="term" value="P:autophagosome assembly"/>
    <property type="evidence" value="ECO:0007669"/>
    <property type="project" value="TreeGrafter"/>
</dbReference>
<sequence>MVLENERFVEAPVGRNYRRLEQIRTLSSLVSGVVAGVLGLTGILGFLFFIVCSVLTSIVVNAVGCGNHSQQYFPHGTKDLFSISGLLAGVMTFVLAWTVTYDSVYIF</sequence>
<dbReference type="InterPro" id="IPR008504">
    <property type="entry name" value="Emc6"/>
</dbReference>
<evidence type="ECO:0000256" key="6">
    <source>
        <dbReference type="ARBA" id="ARBA00022989"/>
    </source>
</evidence>
<dbReference type="InterPro" id="IPR029008">
    <property type="entry name" value="EMC6-like"/>
</dbReference>
<evidence type="ECO:0000256" key="3">
    <source>
        <dbReference type="ARBA" id="ARBA00020827"/>
    </source>
</evidence>
<dbReference type="AlphaFoldDB" id="S9V0Y4"/>
<dbReference type="PANTHER" id="PTHR20994:SF0">
    <property type="entry name" value="ER MEMBRANE PROTEIN COMPLEX SUBUNIT 6"/>
    <property type="match status" value="1"/>
</dbReference>
<feature type="transmembrane region" description="Helical" evidence="8">
    <location>
        <begin position="80"/>
        <end position="101"/>
    </location>
</feature>
<dbReference type="Pfam" id="PF07019">
    <property type="entry name" value="EMC6"/>
    <property type="match status" value="1"/>
</dbReference>
<reference evidence="9 12" key="1">
    <citation type="journal article" date="2013" name="PLoS ONE">
        <title>Predicting the Proteins of Angomonas deanei, Strigomonas culicis and Their Respective Endosymbionts Reveals New Aspects of the Trypanosomatidae Family.</title>
        <authorList>
            <person name="Motta M.C."/>
            <person name="Martins A.C."/>
            <person name="de Souza S.S."/>
            <person name="Catta-Preta C.M."/>
            <person name="Silva R."/>
            <person name="Klein C.C."/>
            <person name="de Almeida L.G."/>
            <person name="de Lima Cunha O."/>
            <person name="Ciapina L.P."/>
            <person name="Brocchi M."/>
            <person name="Colabardini A.C."/>
            <person name="de Araujo Lima B."/>
            <person name="Machado C.R."/>
            <person name="de Almeida Soares C.M."/>
            <person name="Probst C.M."/>
            <person name="de Menezes C.B."/>
            <person name="Thompson C.E."/>
            <person name="Bartholomeu D.C."/>
            <person name="Gradia D.F."/>
            <person name="Pavoni D.P."/>
            <person name="Grisard E.C."/>
            <person name="Fantinatti-Garboggini F."/>
            <person name="Marchini F.K."/>
            <person name="Rodrigues-Luiz G.F."/>
            <person name="Wagner G."/>
            <person name="Goldman G.H."/>
            <person name="Fietto J.L."/>
            <person name="Elias M.C."/>
            <person name="Goldman M.H."/>
            <person name="Sagot M.F."/>
            <person name="Pereira M."/>
            <person name="Stoco P.H."/>
            <person name="de Mendonca-Neto R.P."/>
            <person name="Teixeira S.M."/>
            <person name="Maciel T.E."/>
            <person name="de Oliveira Mendes T.A."/>
            <person name="Urmenyi T.P."/>
            <person name="de Souza W."/>
            <person name="Schenkman S."/>
            <person name="de Vasconcelos A.T."/>
        </authorList>
    </citation>
    <scope>NUCLEOTIDE SEQUENCE [LARGE SCALE GENOMIC DNA]</scope>
</reference>
<evidence type="ECO:0000313" key="10">
    <source>
        <dbReference type="EMBL" id="EPY37005.1"/>
    </source>
</evidence>
<proteinExistence type="inferred from homology"/>
<keyword evidence="7 8" id="KW-0472">Membrane</keyword>
<accession>S9V0Y4</accession>
<reference evidence="9" key="2">
    <citation type="submission" date="2013-03" db="EMBL/GenBank/DDBJ databases">
        <authorList>
            <person name="Motta M.C.M."/>
            <person name="Martins A.C.A."/>
            <person name="Preta C.M.C.C."/>
            <person name="Silva R."/>
            <person name="de Souza S.S."/>
            <person name="Klein C.C."/>
            <person name="de Almeida L.G.P."/>
            <person name="Cunha O.L."/>
            <person name="Colabardini A.C."/>
            <person name="Lima B.A."/>
            <person name="Machado C.R."/>
            <person name="Soares C.M.A."/>
            <person name="de Menezes C.B.A."/>
            <person name="Bartolomeu D.C."/>
            <person name="Grisard E.C."/>
            <person name="Fantinatti-Garboggini F."/>
            <person name="Rodrigues-Luiz G.F."/>
            <person name="Wagner G."/>
            <person name="Goldman G.H."/>
            <person name="Fietto J.L.R."/>
            <person name="Ciapina L.P."/>
            <person name="Brocchi M."/>
            <person name="Elias M.C."/>
            <person name="Goldman M.H.S."/>
            <person name="Sagot M.-F."/>
            <person name="Pereira M."/>
            <person name="Stoco P.H."/>
            <person name="Teixeira S.M.R."/>
            <person name="de Mendonca-Neto R.P."/>
            <person name="Maciel T.E.F."/>
            <person name="Mendes T.A.O."/>
            <person name="Urmenyi T.P."/>
            <person name="Teixeira M.M.G."/>
            <person name="de Camargo E.F.P."/>
            <person name="de Sousa W."/>
            <person name="Schenkman S."/>
            <person name="de Vasconcelos A.T.R."/>
        </authorList>
    </citation>
    <scope>NUCLEOTIDE SEQUENCE</scope>
</reference>
<keyword evidence="6 8" id="KW-1133">Transmembrane helix</keyword>
<feature type="transmembrane region" description="Helical" evidence="8">
    <location>
        <begin position="29"/>
        <end position="60"/>
    </location>
</feature>
<keyword evidence="5" id="KW-0256">Endoplasmic reticulum</keyword>
<dbReference type="EMBL" id="ATMH01000130">
    <property type="protein sequence ID" value="EPY37167.1"/>
    <property type="molecule type" value="Genomic_DNA"/>
</dbReference>
<protein>
    <recommendedName>
        <fullName evidence="3">ER membrane protein complex subunit 6</fullName>
    </recommendedName>
</protein>
<gene>
    <name evidence="11" type="ORF">STCU_00130</name>
    <name evidence="10" type="ORF">STCU_00293</name>
    <name evidence="9" type="ORF">STCU_01443</name>
</gene>
<evidence type="ECO:0000313" key="12">
    <source>
        <dbReference type="Proteomes" id="UP000015354"/>
    </source>
</evidence>
<evidence type="ECO:0000313" key="9">
    <source>
        <dbReference type="EMBL" id="EPY34659.1"/>
    </source>
</evidence>
<comment type="similarity">
    <text evidence="2">Belongs to the EMC6 family.</text>
</comment>
<dbReference type="EMBL" id="ATMH01000293">
    <property type="protein sequence ID" value="EPY37005.1"/>
    <property type="molecule type" value="Genomic_DNA"/>
</dbReference>
<organism evidence="9 12">
    <name type="scientific">Strigomonas culicis</name>
    <dbReference type="NCBI Taxonomy" id="28005"/>
    <lineage>
        <taxon>Eukaryota</taxon>
        <taxon>Discoba</taxon>
        <taxon>Euglenozoa</taxon>
        <taxon>Kinetoplastea</taxon>
        <taxon>Metakinetoplastina</taxon>
        <taxon>Trypanosomatida</taxon>
        <taxon>Trypanosomatidae</taxon>
        <taxon>Strigomonadinae</taxon>
        <taxon>Strigomonas</taxon>
    </lineage>
</organism>
<dbReference type="EMBL" id="ATMH01001443">
    <property type="protein sequence ID" value="EPY34659.1"/>
    <property type="molecule type" value="Genomic_DNA"/>
</dbReference>
<dbReference type="GO" id="GO:0034975">
    <property type="term" value="P:protein folding in endoplasmic reticulum"/>
    <property type="evidence" value="ECO:0007669"/>
    <property type="project" value="TreeGrafter"/>
</dbReference>
<keyword evidence="4 8" id="KW-0812">Transmembrane</keyword>
<comment type="subcellular location">
    <subcellularLocation>
        <location evidence="1">Endoplasmic reticulum membrane</location>
        <topology evidence="1">Multi-pass membrane protein</topology>
    </subcellularLocation>
</comment>
<keyword evidence="12" id="KW-1185">Reference proteome</keyword>
<dbReference type="OrthoDB" id="16510at2759"/>
<evidence type="ECO:0000313" key="11">
    <source>
        <dbReference type="EMBL" id="EPY37167.1"/>
    </source>
</evidence>
<comment type="caution">
    <text evidence="9">The sequence shown here is derived from an EMBL/GenBank/DDBJ whole genome shotgun (WGS) entry which is preliminary data.</text>
</comment>
<dbReference type="PANTHER" id="PTHR20994">
    <property type="entry name" value="ER MEMBRANE PROTEIN COMPLEX SUBUNIT 6"/>
    <property type="match status" value="1"/>
</dbReference>
<evidence type="ECO:0000256" key="8">
    <source>
        <dbReference type="SAM" id="Phobius"/>
    </source>
</evidence>
<evidence type="ECO:0000256" key="2">
    <source>
        <dbReference type="ARBA" id="ARBA00009436"/>
    </source>
</evidence>